<dbReference type="WBParaSite" id="Hba_14988">
    <property type="protein sequence ID" value="Hba_14988"/>
    <property type="gene ID" value="Hba_14988"/>
</dbReference>
<dbReference type="Proteomes" id="UP000095283">
    <property type="component" value="Unplaced"/>
</dbReference>
<protein>
    <submittedName>
        <fullName evidence="2">Uncharacterized protein</fullName>
    </submittedName>
</protein>
<evidence type="ECO:0000313" key="2">
    <source>
        <dbReference type="WBParaSite" id="Hba_14988"/>
    </source>
</evidence>
<keyword evidence="1" id="KW-1185">Reference proteome</keyword>
<sequence length="33" mass="3784">MDIFSYNISYCIMKCVIQLINKILIMSITGNSL</sequence>
<evidence type="ECO:0000313" key="1">
    <source>
        <dbReference type="Proteomes" id="UP000095283"/>
    </source>
</evidence>
<proteinExistence type="predicted"/>
<name>A0A1I7XBU2_HETBA</name>
<accession>A0A1I7XBU2</accession>
<dbReference type="AlphaFoldDB" id="A0A1I7XBU2"/>
<reference evidence="2" key="1">
    <citation type="submission" date="2016-11" db="UniProtKB">
        <authorList>
            <consortium name="WormBaseParasite"/>
        </authorList>
    </citation>
    <scope>IDENTIFICATION</scope>
</reference>
<organism evidence="1 2">
    <name type="scientific">Heterorhabditis bacteriophora</name>
    <name type="common">Entomopathogenic nematode worm</name>
    <dbReference type="NCBI Taxonomy" id="37862"/>
    <lineage>
        <taxon>Eukaryota</taxon>
        <taxon>Metazoa</taxon>
        <taxon>Ecdysozoa</taxon>
        <taxon>Nematoda</taxon>
        <taxon>Chromadorea</taxon>
        <taxon>Rhabditida</taxon>
        <taxon>Rhabditina</taxon>
        <taxon>Rhabditomorpha</taxon>
        <taxon>Strongyloidea</taxon>
        <taxon>Heterorhabditidae</taxon>
        <taxon>Heterorhabditis</taxon>
    </lineage>
</organism>